<dbReference type="InterPro" id="IPR007235">
    <property type="entry name" value="Glyco_trans_28_C"/>
</dbReference>
<dbReference type="PANTHER" id="PTHR21015">
    <property type="entry name" value="UDP-N-ACETYLGLUCOSAMINE--N-ACETYLMURAMYL-(PENTAPEPTIDE) PYROPHOSPHORYL-UNDECAPRENOL N-ACETYLGLUCOSAMINE TRANSFERASE 1"/>
    <property type="match status" value="1"/>
</dbReference>
<keyword evidence="3" id="KW-1185">Reference proteome</keyword>
<dbReference type="InterPro" id="IPR016181">
    <property type="entry name" value="Acyl_CoA_acyltransferase"/>
</dbReference>
<sequence length="520" mass="57668">MTVAFRVDSSQQIGTGHLIRCRTLAEVLRQRGLEVRFICRDLPGNLIPLLREAAFPVTVLAAPQEGDPPEMSENYAAWLGVSQETDATETIAALAGEKPDWLIVDHYGLSSEWERRLRPHVGQIMVLDDLANRPHDCDLLLDQNESVTGASRYQALVPESCRLLVGSRYALLRPEYAAYRQTQSSRTGEVRRVLVFFGGTDSQNMTGKAIEALSAPRFGSLAVDVVVGATNPHRATIAQQVAQRPHTVLHDPRPHLADLMAQADLAVGAGGTTTWERLCLGLPTLVVSIADNQVSACQALQDRGLIEYLGRVETVDVERLRSAIDSLVQCPLRLLEMADRARLQVDGLGALRVAEALKPTSPDQLKLRLAQAEDAPLYYDWVNEPEVRRQSFQTEPISWKLHQTWFQKKLADPNCFLGVLEAETLPVGQIRFDLKGEEAIVDYSLDVLVRGRGWATQLIRLGMQLLRNTQIAYLRADVKPENAASRMVFLRLGFDEQSPPPFSGMANVFRLPFSPTVKAG</sequence>
<dbReference type="InterPro" id="IPR020023">
    <property type="entry name" value="PseG"/>
</dbReference>
<dbReference type="SUPFAM" id="SSF55729">
    <property type="entry name" value="Acyl-CoA N-acyltransferases (Nat)"/>
    <property type="match status" value="1"/>
</dbReference>
<dbReference type="Gene3D" id="3.40.50.2000">
    <property type="entry name" value="Glycogen Phosphorylase B"/>
    <property type="match status" value="1"/>
</dbReference>
<dbReference type="InterPro" id="IPR000182">
    <property type="entry name" value="GNAT_dom"/>
</dbReference>
<proteinExistence type="predicted"/>
<name>A0ABW7C7T1_9CYAN</name>
<dbReference type="RefSeq" id="WP_393011435.1">
    <property type="nucleotide sequence ID" value="NZ_JAZAQF010000030.1"/>
</dbReference>
<dbReference type="GO" id="GO:0016787">
    <property type="term" value="F:hydrolase activity"/>
    <property type="evidence" value="ECO:0007669"/>
    <property type="project" value="UniProtKB-KW"/>
</dbReference>
<organism evidence="2 3">
    <name type="scientific">Limnothrix redekei LRLZ20PSL1</name>
    <dbReference type="NCBI Taxonomy" id="3112953"/>
    <lineage>
        <taxon>Bacteria</taxon>
        <taxon>Bacillati</taxon>
        <taxon>Cyanobacteriota</taxon>
        <taxon>Cyanophyceae</taxon>
        <taxon>Pseudanabaenales</taxon>
        <taxon>Pseudanabaenaceae</taxon>
        <taxon>Limnothrix</taxon>
    </lineage>
</organism>
<accession>A0ABW7C7T1</accession>
<dbReference type="EMBL" id="JAZAQF010000030">
    <property type="protein sequence ID" value="MFG3817242.1"/>
    <property type="molecule type" value="Genomic_DNA"/>
</dbReference>
<evidence type="ECO:0000313" key="3">
    <source>
        <dbReference type="Proteomes" id="UP001604335"/>
    </source>
</evidence>
<gene>
    <name evidence="2" type="primary">pseG</name>
    <name evidence="2" type="ORF">VPK24_06295</name>
</gene>
<dbReference type="Proteomes" id="UP001604335">
    <property type="component" value="Unassembled WGS sequence"/>
</dbReference>
<dbReference type="NCBIfam" id="TIGR03590">
    <property type="entry name" value="PseG"/>
    <property type="match status" value="1"/>
</dbReference>
<dbReference type="PANTHER" id="PTHR21015:SF22">
    <property type="entry name" value="GLYCOSYLTRANSFERASE"/>
    <property type="match status" value="1"/>
</dbReference>
<comment type="caution">
    <text evidence="2">The sequence shown here is derived from an EMBL/GenBank/DDBJ whole genome shotgun (WGS) entry which is preliminary data.</text>
</comment>
<dbReference type="Pfam" id="PF13302">
    <property type="entry name" value="Acetyltransf_3"/>
    <property type="match status" value="1"/>
</dbReference>
<dbReference type="Gene3D" id="3.40.50.11190">
    <property type="match status" value="1"/>
</dbReference>
<dbReference type="Pfam" id="PF04101">
    <property type="entry name" value="Glyco_tran_28_C"/>
    <property type="match status" value="1"/>
</dbReference>
<evidence type="ECO:0000259" key="1">
    <source>
        <dbReference type="PROSITE" id="PS51186"/>
    </source>
</evidence>
<dbReference type="SUPFAM" id="SSF53756">
    <property type="entry name" value="UDP-Glycosyltransferase/glycogen phosphorylase"/>
    <property type="match status" value="1"/>
</dbReference>
<keyword evidence="2" id="KW-0378">Hydrolase</keyword>
<feature type="domain" description="N-acetyltransferase" evidence="1">
    <location>
        <begin position="365"/>
        <end position="514"/>
    </location>
</feature>
<dbReference type="Gene3D" id="3.40.630.30">
    <property type="match status" value="1"/>
</dbReference>
<dbReference type="EC" id="3.6.1.57" evidence="2"/>
<evidence type="ECO:0000313" key="2">
    <source>
        <dbReference type="EMBL" id="MFG3817242.1"/>
    </source>
</evidence>
<protein>
    <submittedName>
        <fullName evidence="2">UDP-2,4-diacetamido-2,4, 6-trideoxy-beta-L-altropyranose hydrolase</fullName>
        <ecNumber evidence="2">3.6.1.57</ecNumber>
    </submittedName>
</protein>
<reference evidence="3" key="1">
    <citation type="journal article" date="2024" name="Algal Res.">
        <title>Biochemical, toxicological and genomic investigation of a high-biomass producing Limnothrix strain isolated from Italian shallow drinking water reservoir.</title>
        <authorList>
            <person name="Simonazzi M."/>
            <person name="Shishido T.K."/>
            <person name="Delbaje E."/>
            <person name="Wahlsten M."/>
            <person name="Fewer D.P."/>
            <person name="Sivonen K."/>
            <person name="Pezzolesi L."/>
            <person name="Pistocchi R."/>
        </authorList>
    </citation>
    <scope>NUCLEOTIDE SEQUENCE [LARGE SCALE GENOMIC DNA]</scope>
    <source>
        <strain evidence="3">LRLZ20PSL1</strain>
    </source>
</reference>
<dbReference type="PROSITE" id="PS51186">
    <property type="entry name" value="GNAT"/>
    <property type="match status" value="1"/>
</dbReference>